<dbReference type="InterPro" id="IPR050266">
    <property type="entry name" value="AB_hydrolase_sf"/>
</dbReference>
<proteinExistence type="predicted"/>
<dbReference type="Gene3D" id="3.40.50.1820">
    <property type="entry name" value="alpha/beta hydrolase"/>
    <property type="match status" value="1"/>
</dbReference>
<accession>A0ABY5Z1R5</accession>
<dbReference type="SUPFAM" id="SSF53474">
    <property type="entry name" value="alpha/beta-Hydrolases"/>
    <property type="match status" value="1"/>
</dbReference>
<dbReference type="Pfam" id="PF00561">
    <property type="entry name" value="Abhydrolase_1"/>
    <property type="match status" value="1"/>
</dbReference>
<dbReference type="InterPro" id="IPR029058">
    <property type="entry name" value="AB_hydrolase_fold"/>
</dbReference>
<keyword evidence="2" id="KW-0378">Hydrolase</keyword>
<dbReference type="PRINTS" id="PR00111">
    <property type="entry name" value="ABHYDROLASE"/>
</dbReference>
<keyword evidence="3" id="KW-1185">Reference proteome</keyword>
<dbReference type="RefSeq" id="WP_260725322.1">
    <property type="nucleotide sequence ID" value="NZ_BAAABS010000051.1"/>
</dbReference>
<organism evidence="2 3">
    <name type="scientific">Dactylosporangium roseum</name>
    <dbReference type="NCBI Taxonomy" id="47989"/>
    <lineage>
        <taxon>Bacteria</taxon>
        <taxon>Bacillati</taxon>
        <taxon>Actinomycetota</taxon>
        <taxon>Actinomycetes</taxon>
        <taxon>Micromonosporales</taxon>
        <taxon>Micromonosporaceae</taxon>
        <taxon>Dactylosporangium</taxon>
    </lineage>
</organism>
<feature type="domain" description="AB hydrolase-1" evidence="1">
    <location>
        <begin position="24"/>
        <end position="135"/>
    </location>
</feature>
<evidence type="ECO:0000313" key="2">
    <source>
        <dbReference type="EMBL" id="UWZ35975.1"/>
    </source>
</evidence>
<reference evidence="2" key="1">
    <citation type="submission" date="2021-04" db="EMBL/GenBank/DDBJ databases">
        <title>Biosynthetic gene clusters of Dactylosporangioum roseum.</title>
        <authorList>
            <person name="Hartkoorn R.C."/>
            <person name="Beaudoing E."/>
            <person name="Hot D."/>
            <person name="Moureu S."/>
        </authorList>
    </citation>
    <scope>NUCLEOTIDE SEQUENCE</scope>
    <source>
        <strain evidence="2">NRRL B-16295</strain>
    </source>
</reference>
<protein>
    <submittedName>
        <fullName evidence="2">Alpha/beta hydrolase</fullName>
    </submittedName>
</protein>
<gene>
    <name evidence="2" type="ORF">Drose_33655</name>
</gene>
<dbReference type="PANTHER" id="PTHR43798:SF33">
    <property type="entry name" value="HYDROLASE, PUTATIVE (AFU_ORTHOLOGUE AFUA_2G14860)-RELATED"/>
    <property type="match status" value="1"/>
</dbReference>
<evidence type="ECO:0000313" key="3">
    <source>
        <dbReference type="Proteomes" id="UP001058271"/>
    </source>
</evidence>
<dbReference type="Proteomes" id="UP001058271">
    <property type="component" value="Chromosome"/>
</dbReference>
<evidence type="ECO:0000259" key="1">
    <source>
        <dbReference type="Pfam" id="PF00561"/>
    </source>
</evidence>
<dbReference type="PANTHER" id="PTHR43798">
    <property type="entry name" value="MONOACYLGLYCEROL LIPASE"/>
    <property type="match status" value="1"/>
</dbReference>
<sequence>MRVRIGEGVSLNVRVHGEGGSGGPFLLVHGLSSNARLWDGVAERLDGHPVFAVDLRSHGESDSPPGGYDTATAAVDLDAVCRELDLPPAIVAGQSWGGNVAVQFAARFPARVRALALIDGGWIDLTTRFSDWQSCAARLRPPDVSGMTATELRARLRAAHPDWAGWAIEATVFSLAVGLDDRLTRRLPIPRHMRILRSMWDDPPQPYFPRVEVPVLAVPAGTKTPDLDGLRDVRVRPYPNGDHDLHAQHPASIAADLMSLR</sequence>
<name>A0ABY5Z1R5_9ACTN</name>
<dbReference type="InterPro" id="IPR000073">
    <property type="entry name" value="AB_hydrolase_1"/>
</dbReference>
<dbReference type="GO" id="GO:0016787">
    <property type="term" value="F:hydrolase activity"/>
    <property type="evidence" value="ECO:0007669"/>
    <property type="project" value="UniProtKB-KW"/>
</dbReference>
<dbReference type="EMBL" id="CP073721">
    <property type="protein sequence ID" value="UWZ35975.1"/>
    <property type="molecule type" value="Genomic_DNA"/>
</dbReference>